<sequence>MDPLRSYLGRLLLEEITPVVMVLTTPLAEAACRKSGLSVVDMLSPFSLFKKIDGDSPPRCSPLPIIVCVTLVAFHSIGFCDLMGNPLYAVPVRTASDQPYRLQMFKIRMVYASDVRKQDYEVILELSGSFWVVLWACSVWMPMVYESLDGHWLFWSRWRIRGSSQ</sequence>
<protein>
    <submittedName>
        <fullName evidence="2">Uncharacterized protein</fullName>
    </submittedName>
</protein>
<dbReference type="AlphaFoldDB" id="A0A0D9ZE44"/>
<reference evidence="2" key="1">
    <citation type="submission" date="2015-04" db="UniProtKB">
        <authorList>
            <consortium name="EnsemblPlants"/>
        </authorList>
    </citation>
    <scope>IDENTIFICATION</scope>
</reference>
<evidence type="ECO:0000313" key="2">
    <source>
        <dbReference type="EnsemblPlants" id="OGLUM03G36370.2"/>
    </source>
</evidence>
<keyword evidence="1" id="KW-1133">Transmembrane helix</keyword>
<dbReference type="InterPro" id="IPR024420">
    <property type="entry name" value="TRAPP_III_complex_Trs85"/>
</dbReference>
<dbReference type="GO" id="GO:1990072">
    <property type="term" value="C:TRAPPIII protein complex"/>
    <property type="evidence" value="ECO:0007669"/>
    <property type="project" value="TreeGrafter"/>
</dbReference>
<keyword evidence="3" id="KW-1185">Reference proteome</keyword>
<accession>A0A0D9ZE44</accession>
<feature type="transmembrane region" description="Helical" evidence="1">
    <location>
        <begin position="122"/>
        <end position="145"/>
    </location>
</feature>
<organism evidence="2">
    <name type="scientific">Oryza glumipatula</name>
    <dbReference type="NCBI Taxonomy" id="40148"/>
    <lineage>
        <taxon>Eukaryota</taxon>
        <taxon>Viridiplantae</taxon>
        <taxon>Streptophyta</taxon>
        <taxon>Embryophyta</taxon>
        <taxon>Tracheophyta</taxon>
        <taxon>Spermatophyta</taxon>
        <taxon>Magnoliopsida</taxon>
        <taxon>Liliopsida</taxon>
        <taxon>Poales</taxon>
        <taxon>Poaceae</taxon>
        <taxon>BOP clade</taxon>
        <taxon>Oryzoideae</taxon>
        <taxon>Oryzeae</taxon>
        <taxon>Oryzinae</taxon>
        <taxon>Oryza</taxon>
    </lineage>
</organism>
<evidence type="ECO:0000256" key="1">
    <source>
        <dbReference type="SAM" id="Phobius"/>
    </source>
</evidence>
<dbReference type="Proteomes" id="UP000026961">
    <property type="component" value="Chromosome 3"/>
</dbReference>
<reference evidence="2" key="2">
    <citation type="submission" date="2018-05" db="EMBL/GenBank/DDBJ databases">
        <title>OgluRS3 (Oryza glumaepatula Reference Sequence Version 3).</title>
        <authorList>
            <person name="Zhang J."/>
            <person name="Kudrna D."/>
            <person name="Lee S."/>
            <person name="Talag J."/>
            <person name="Welchert J."/>
            <person name="Wing R.A."/>
        </authorList>
    </citation>
    <scope>NUCLEOTIDE SEQUENCE [LARGE SCALE GENOMIC DNA]</scope>
</reference>
<keyword evidence="1" id="KW-0472">Membrane</keyword>
<dbReference type="PANTHER" id="PTHR12975:SF6">
    <property type="entry name" value="TRAFFICKING PROTEIN PARTICLE COMPLEX SUBUNIT 8"/>
    <property type="match status" value="1"/>
</dbReference>
<dbReference type="Gramene" id="OGLUM03G36370.2">
    <property type="protein sequence ID" value="OGLUM03G36370.2"/>
    <property type="gene ID" value="OGLUM03G36370"/>
</dbReference>
<name>A0A0D9ZE44_9ORYZ</name>
<dbReference type="HOGENOM" id="CLU_1613392_0_0_1"/>
<evidence type="ECO:0000313" key="3">
    <source>
        <dbReference type="Proteomes" id="UP000026961"/>
    </source>
</evidence>
<keyword evidence="1" id="KW-0812">Transmembrane</keyword>
<dbReference type="EnsemblPlants" id="OGLUM03G36370.2">
    <property type="protein sequence ID" value="OGLUM03G36370.2"/>
    <property type="gene ID" value="OGLUM03G36370"/>
</dbReference>
<dbReference type="PANTHER" id="PTHR12975">
    <property type="entry name" value="TRANSPORT PROTEIN TRAPP"/>
    <property type="match status" value="1"/>
</dbReference>
<proteinExistence type="predicted"/>